<dbReference type="PANTHER" id="PTHR43249:SF1">
    <property type="entry name" value="D-GLUCOSIDE 3-DEHYDROGENASE"/>
    <property type="match status" value="1"/>
</dbReference>
<dbReference type="RefSeq" id="WP_184245142.1">
    <property type="nucleotide sequence ID" value="NZ_BAAACU010000002.1"/>
</dbReference>
<dbReference type="InterPro" id="IPR004104">
    <property type="entry name" value="Gfo/Idh/MocA-like_OxRdtase_C"/>
</dbReference>
<evidence type="ECO:0000256" key="1">
    <source>
        <dbReference type="ARBA" id="ARBA00010928"/>
    </source>
</evidence>
<protein>
    <submittedName>
        <fullName evidence="4">Putative dehydrogenase</fullName>
    </submittedName>
</protein>
<dbReference type="Pfam" id="PF01408">
    <property type="entry name" value="GFO_IDH_MocA"/>
    <property type="match status" value="1"/>
</dbReference>
<organism evidence="4 5">
    <name type="scientific">Gracilibacillus halotolerans</name>
    <dbReference type="NCBI Taxonomy" id="74386"/>
    <lineage>
        <taxon>Bacteria</taxon>
        <taxon>Bacillati</taxon>
        <taxon>Bacillota</taxon>
        <taxon>Bacilli</taxon>
        <taxon>Bacillales</taxon>
        <taxon>Bacillaceae</taxon>
        <taxon>Gracilibacillus</taxon>
    </lineage>
</organism>
<proteinExistence type="inferred from homology"/>
<accession>A0A841RND7</accession>
<dbReference type="Gene3D" id="3.30.360.10">
    <property type="entry name" value="Dihydrodipicolinate Reductase, domain 2"/>
    <property type="match status" value="1"/>
</dbReference>
<dbReference type="AlphaFoldDB" id="A0A841RND7"/>
<feature type="domain" description="Gfo/Idh/MocA-like oxidoreductase C-terminal" evidence="3">
    <location>
        <begin position="139"/>
        <end position="344"/>
    </location>
</feature>
<name>A0A841RND7_9BACI</name>
<comment type="similarity">
    <text evidence="1">Belongs to the Gfo/Idh/MocA family.</text>
</comment>
<dbReference type="InterPro" id="IPR000683">
    <property type="entry name" value="Gfo/Idh/MocA-like_OxRdtase_N"/>
</dbReference>
<dbReference type="EMBL" id="JACHON010000002">
    <property type="protein sequence ID" value="MBB6512178.1"/>
    <property type="molecule type" value="Genomic_DNA"/>
</dbReference>
<evidence type="ECO:0000313" key="4">
    <source>
        <dbReference type="EMBL" id="MBB6512178.1"/>
    </source>
</evidence>
<dbReference type="SUPFAM" id="SSF55347">
    <property type="entry name" value="Glyceraldehyde-3-phosphate dehydrogenase-like, C-terminal domain"/>
    <property type="match status" value="1"/>
</dbReference>
<evidence type="ECO:0000313" key="5">
    <source>
        <dbReference type="Proteomes" id="UP000572212"/>
    </source>
</evidence>
<keyword evidence="5" id="KW-1185">Reference proteome</keyword>
<dbReference type="Pfam" id="PF02894">
    <property type="entry name" value="GFO_IDH_MocA_C"/>
    <property type="match status" value="1"/>
</dbReference>
<dbReference type="GO" id="GO:0000166">
    <property type="term" value="F:nucleotide binding"/>
    <property type="evidence" value="ECO:0007669"/>
    <property type="project" value="InterPro"/>
</dbReference>
<comment type="caution">
    <text evidence="4">The sequence shown here is derived from an EMBL/GenBank/DDBJ whole genome shotgun (WGS) entry which is preliminary data.</text>
</comment>
<reference evidence="4 5" key="1">
    <citation type="submission" date="2020-08" db="EMBL/GenBank/DDBJ databases">
        <title>Genomic Encyclopedia of Type Strains, Phase IV (KMG-IV): sequencing the most valuable type-strain genomes for metagenomic binning, comparative biology and taxonomic classification.</title>
        <authorList>
            <person name="Goeker M."/>
        </authorList>
    </citation>
    <scope>NUCLEOTIDE SEQUENCE [LARGE SCALE GENOMIC DNA]</scope>
    <source>
        <strain evidence="4 5">DSM 11805</strain>
    </source>
</reference>
<dbReference type="InterPro" id="IPR052515">
    <property type="entry name" value="Gfo/Idh/MocA_Oxidoreductase"/>
</dbReference>
<dbReference type="Proteomes" id="UP000572212">
    <property type="component" value="Unassembled WGS sequence"/>
</dbReference>
<dbReference type="Gene3D" id="3.40.50.720">
    <property type="entry name" value="NAD(P)-binding Rossmann-like Domain"/>
    <property type="match status" value="1"/>
</dbReference>
<dbReference type="SUPFAM" id="SSF51735">
    <property type="entry name" value="NAD(P)-binding Rossmann-fold domains"/>
    <property type="match status" value="1"/>
</dbReference>
<sequence>MEKLRVGIIGAGGIATDVHIPAYQMVPENVEIVAISDVVYEKAKAVADDKGIPHAFESYEEMLKHVELDAVSICVPNKFHKDATIAALQAGCHVLCEKPPAMNQEEAKEMEDIAVANGRLLMYGFHYRFTQEVQTARRFIDAGELGNIYNARVQAIRRRGIPGWGVFTNKELQGGGPLIDIGVHMLDTALYLMGYPEPEVVLGKTHQQIGTQKGVGLLGEWDFENFTVEDMAVGMITFKNGASLVLESAFAANVKEREVMQVSLLGNKGGADIFPLHIYQEKHGALVDLSPQYLPETNAHRDEIHSFVADCINNNITTRLAEQGTRIQRIIDALYKSAETGKAIHIDEGRV</sequence>
<evidence type="ECO:0000259" key="3">
    <source>
        <dbReference type="Pfam" id="PF02894"/>
    </source>
</evidence>
<evidence type="ECO:0000259" key="2">
    <source>
        <dbReference type="Pfam" id="PF01408"/>
    </source>
</evidence>
<feature type="domain" description="Gfo/Idh/MocA-like oxidoreductase N-terminal" evidence="2">
    <location>
        <begin position="4"/>
        <end position="125"/>
    </location>
</feature>
<gene>
    <name evidence="4" type="ORF">GGQ92_000959</name>
</gene>
<dbReference type="PANTHER" id="PTHR43249">
    <property type="entry name" value="UDP-N-ACETYL-2-AMINO-2-DEOXY-D-GLUCURONATE OXIDASE"/>
    <property type="match status" value="1"/>
</dbReference>
<dbReference type="InterPro" id="IPR036291">
    <property type="entry name" value="NAD(P)-bd_dom_sf"/>
</dbReference>